<evidence type="ECO:0000256" key="10">
    <source>
        <dbReference type="HAMAP-Rule" id="MF_00135"/>
    </source>
</evidence>
<dbReference type="RefSeq" id="WP_107920307.1">
    <property type="nucleotide sequence ID" value="NZ_CP066701.1"/>
</dbReference>
<evidence type="ECO:0000256" key="1">
    <source>
        <dbReference type="ARBA" id="ARBA00001164"/>
    </source>
</evidence>
<dbReference type="PANTHER" id="PTHR42894:SF1">
    <property type="entry name" value="N-(5'-PHOSPHORIBOSYL)ANTHRANILATE ISOMERASE"/>
    <property type="match status" value="1"/>
</dbReference>
<accession>A0AB37HJ01</accession>
<evidence type="ECO:0000256" key="3">
    <source>
        <dbReference type="ARBA" id="ARBA00007571"/>
    </source>
</evidence>
<comment type="catalytic activity">
    <reaction evidence="1 10">
        <text>N-(5-phospho-beta-D-ribosyl)anthranilate = 1-(2-carboxyphenylamino)-1-deoxy-D-ribulose 5-phosphate</text>
        <dbReference type="Rhea" id="RHEA:21540"/>
        <dbReference type="ChEBI" id="CHEBI:18277"/>
        <dbReference type="ChEBI" id="CHEBI:58613"/>
        <dbReference type="EC" id="5.3.1.24"/>
    </reaction>
</comment>
<evidence type="ECO:0000256" key="9">
    <source>
        <dbReference type="ARBA" id="ARBA00023235"/>
    </source>
</evidence>
<dbReference type="KEGG" id="hspo:JGZ69_01795"/>
<name>A0AB37HJ01_9BACI</name>
<dbReference type="GO" id="GO:0000162">
    <property type="term" value="P:L-tryptophan biosynthetic process"/>
    <property type="evidence" value="ECO:0007669"/>
    <property type="project" value="UniProtKB-UniRule"/>
</dbReference>
<dbReference type="EMBL" id="CP066701">
    <property type="protein sequence ID" value="QQX25735.1"/>
    <property type="molecule type" value="Genomic_DNA"/>
</dbReference>
<evidence type="ECO:0000313" key="13">
    <source>
        <dbReference type="Proteomes" id="UP000595512"/>
    </source>
</evidence>
<evidence type="ECO:0000256" key="4">
    <source>
        <dbReference type="ARBA" id="ARBA00012572"/>
    </source>
</evidence>
<comment type="similarity">
    <text evidence="3 10">Belongs to the TrpF family.</text>
</comment>
<evidence type="ECO:0000256" key="5">
    <source>
        <dbReference type="ARBA" id="ARBA00022272"/>
    </source>
</evidence>
<dbReference type="PANTHER" id="PTHR42894">
    <property type="entry name" value="N-(5'-PHOSPHORIBOSYL)ANTHRANILATE ISOMERASE"/>
    <property type="match status" value="1"/>
</dbReference>
<protein>
    <recommendedName>
        <fullName evidence="5 10">N-(5'-phosphoribosyl)anthranilate isomerase</fullName>
        <shortName evidence="10">PRAI</shortName>
        <ecNumber evidence="4 10">5.3.1.24</ecNumber>
    </recommendedName>
</protein>
<evidence type="ECO:0000256" key="8">
    <source>
        <dbReference type="ARBA" id="ARBA00023141"/>
    </source>
</evidence>
<dbReference type="InterPro" id="IPR013785">
    <property type="entry name" value="Aldolase_TIM"/>
</dbReference>
<evidence type="ECO:0000313" key="12">
    <source>
        <dbReference type="EMBL" id="QQX25735.1"/>
    </source>
</evidence>
<dbReference type="EC" id="5.3.1.24" evidence="4 10"/>
<reference evidence="12 13" key="1">
    <citation type="submission" date="2020-12" db="EMBL/GenBank/DDBJ databases">
        <title>Taxonomic evaluation of the Bacillus sporothermodurans group of bacteria based on whole genome sequences.</title>
        <authorList>
            <person name="Fiedler G."/>
            <person name="Herbstmann A.-D."/>
            <person name="Doll E."/>
            <person name="Wenning M."/>
            <person name="Brinks E."/>
            <person name="Kabisch J."/>
            <person name="Breitenwieser F."/>
            <person name="Lappann M."/>
            <person name="Boehnlein C."/>
            <person name="Franz C."/>
        </authorList>
    </citation>
    <scope>NUCLEOTIDE SEQUENCE [LARGE SCALE GENOMIC DNA]</scope>
    <source>
        <strain evidence="12 13">DSM 10599</strain>
    </source>
</reference>
<dbReference type="Proteomes" id="UP000595512">
    <property type="component" value="Chromosome"/>
</dbReference>
<keyword evidence="8 10" id="KW-0057">Aromatic amino acid biosynthesis</keyword>
<dbReference type="InterPro" id="IPR001240">
    <property type="entry name" value="PRAI_dom"/>
</dbReference>
<dbReference type="Gene3D" id="3.20.20.70">
    <property type="entry name" value="Aldolase class I"/>
    <property type="match status" value="1"/>
</dbReference>
<evidence type="ECO:0000259" key="11">
    <source>
        <dbReference type="Pfam" id="PF00697"/>
    </source>
</evidence>
<keyword evidence="7 10" id="KW-0822">Tryptophan biosynthesis</keyword>
<dbReference type="FunFam" id="3.20.20.70:FF:000075">
    <property type="entry name" value="Tryptophan biosynthesis protein TRP1"/>
    <property type="match status" value="1"/>
</dbReference>
<evidence type="ECO:0000256" key="2">
    <source>
        <dbReference type="ARBA" id="ARBA00004664"/>
    </source>
</evidence>
<proteinExistence type="inferred from homology"/>
<dbReference type="InterPro" id="IPR011060">
    <property type="entry name" value="RibuloseP-bd_barrel"/>
</dbReference>
<dbReference type="SUPFAM" id="SSF51366">
    <property type="entry name" value="Ribulose-phoshate binding barrel"/>
    <property type="match status" value="1"/>
</dbReference>
<keyword evidence="9 10" id="KW-0413">Isomerase</keyword>
<evidence type="ECO:0000256" key="6">
    <source>
        <dbReference type="ARBA" id="ARBA00022605"/>
    </source>
</evidence>
<gene>
    <name evidence="10" type="primary">trpF</name>
    <name evidence="12" type="ORF">JGZ69_01795</name>
</gene>
<dbReference type="AlphaFoldDB" id="A0AB37HJ01"/>
<feature type="domain" description="N-(5'phosphoribosyl) anthranilate isomerase (PRAI)" evidence="11">
    <location>
        <begin position="3"/>
        <end position="193"/>
    </location>
</feature>
<dbReference type="HAMAP" id="MF_00135">
    <property type="entry name" value="PRAI"/>
    <property type="match status" value="1"/>
</dbReference>
<evidence type="ECO:0000256" key="7">
    <source>
        <dbReference type="ARBA" id="ARBA00022822"/>
    </source>
</evidence>
<keyword evidence="6 10" id="KW-0028">Amino-acid biosynthesis</keyword>
<comment type="pathway">
    <text evidence="2 10">Amino-acid biosynthesis; L-tryptophan biosynthesis; L-tryptophan from chorismate: step 3/5.</text>
</comment>
<sequence>MKVKICGITNMETARVAVEAGADFLGFVFAESRRKIFPAVAKQIADQVPREVKKVGVFVNESPETINEICQFVGLDFIQLHGDETPEIASSLNRPIIKAWSIQDKINPTTFPCDYYLIDSPKGAYRGGNGIAFDWTLLHHLPIQKEKLILAGGLNVENVAAAIQSVHPAIIDVSSGVETNGQKDPIKINAFIKTAKQAVQTLKESVKK</sequence>
<organism evidence="12 13">
    <name type="scientific">Heyndrickxia sporothermodurans</name>
    <dbReference type="NCBI Taxonomy" id="46224"/>
    <lineage>
        <taxon>Bacteria</taxon>
        <taxon>Bacillati</taxon>
        <taxon>Bacillota</taxon>
        <taxon>Bacilli</taxon>
        <taxon>Bacillales</taxon>
        <taxon>Bacillaceae</taxon>
        <taxon>Heyndrickxia</taxon>
    </lineage>
</organism>
<dbReference type="CDD" id="cd00405">
    <property type="entry name" value="PRAI"/>
    <property type="match status" value="1"/>
</dbReference>
<dbReference type="InterPro" id="IPR044643">
    <property type="entry name" value="TrpF_fam"/>
</dbReference>
<dbReference type="Pfam" id="PF00697">
    <property type="entry name" value="PRAI"/>
    <property type="match status" value="1"/>
</dbReference>
<dbReference type="GO" id="GO:0004640">
    <property type="term" value="F:phosphoribosylanthranilate isomerase activity"/>
    <property type="evidence" value="ECO:0007669"/>
    <property type="project" value="UniProtKB-UniRule"/>
</dbReference>